<reference evidence="3" key="1">
    <citation type="submission" date="2021-06" db="EMBL/GenBank/DDBJ databases">
        <title>Genome sequence of Cutibacterium modestum strain KB17-24694.</title>
        <authorList>
            <person name="Dekio I."/>
            <person name="Asahina A."/>
            <person name="Nishida M."/>
        </authorList>
    </citation>
    <scope>NUCLEOTIDE SEQUENCE</scope>
    <source>
        <strain evidence="3">KB17-24694</strain>
    </source>
</reference>
<organism evidence="3 4">
    <name type="scientific">Cutibacterium modestum</name>
    <dbReference type="NCBI Taxonomy" id="2559073"/>
    <lineage>
        <taxon>Bacteria</taxon>
        <taxon>Bacillati</taxon>
        <taxon>Actinomycetota</taxon>
        <taxon>Actinomycetes</taxon>
        <taxon>Propionibacteriales</taxon>
        <taxon>Propionibacteriaceae</taxon>
        <taxon>Cutibacterium</taxon>
    </lineage>
</organism>
<proteinExistence type="predicted"/>
<feature type="chain" id="PRO_5042242259" description="Peptidase C39-like domain-containing protein" evidence="1">
    <location>
        <begin position="27"/>
        <end position="233"/>
    </location>
</feature>
<evidence type="ECO:0000256" key="1">
    <source>
        <dbReference type="SAM" id="SignalP"/>
    </source>
</evidence>
<dbReference type="InterPro" id="IPR039564">
    <property type="entry name" value="Peptidase_C39-like"/>
</dbReference>
<feature type="domain" description="Peptidase C39-like" evidence="2">
    <location>
        <begin position="74"/>
        <end position="207"/>
    </location>
</feature>
<dbReference type="SUPFAM" id="SSF54001">
    <property type="entry name" value="Cysteine proteinases"/>
    <property type="match status" value="1"/>
</dbReference>
<sequence>MNRLRRSVVVGLAVLAVGVGPTAVSAQAVFHAGAQMQVAKVASPQAQATAADVANKEIADAAARGFHTVKIDFEYQVTGWWCGPASTRIALSARGIIVSQQQMADELGTTQNGTDDISLVTKVLNNHLSPQWYENKYMPNDPPSVTQKNLLWQDITTDTDKGYVIVANIVAPANNHPPRYPNQTIYHYLTILEYNSDTRKILVADPAGFAGSPTYTLSFDQMATLIPPKGYSA</sequence>
<gene>
    <name evidence="3" type="ORF">KB1_21070</name>
</gene>
<dbReference type="AlphaFoldDB" id="A0AAD1KR82"/>
<keyword evidence="1" id="KW-0732">Signal</keyword>
<dbReference type="EMBL" id="AP024747">
    <property type="protein sequence ID" value="BCY26117.1"/>
    <property type="molecule type" value="Genomic_DNA"/>
</dbReference>
<dbReference type="Pfam" id="PF13529">
    <property type="entry name" value="Peptidase_C39_2"/>
    <property type="match status" value="1"/>
</dbReference>
<dbReference type="Gene3D" id="3.90.70.10">
    <property type="entry name" value="Cysteine proteinases"/>
    <property type="match status" value="1"/>
</dbReference>
<accession>A0AAD1KR82</accession>
<dbReference type="GeneID" id="92881315"/>
<evidence type="ECO:0000313" key="4">
    <source>
        <dbReference type="Proteomes" id="UP000825072"/>
    </source>
</evidence>
<feature type="signal peptide" evidence="1">
    <location>
        <begin position="1"/>
        <end position="26"/>
    </location>
</feature>
<dbReference type="RefSeq" id="WP_227431941.1">
    <property type="nucleotide sequence ID" value="NZ_AP024747.1"/>
</dbReference>
<name>A0AAD1KR82_9ACTN</name>
<dbReference type="InterPro" id="IPR038765">
    <property type="entry name" value="Papain-like_cys_pep_sf"/>
</dbReference>
<evidence type="ECO:0000313" key="3">
    <source>
        <dbReference type="EMBL" id="BCY26117.1"/>
    </source>
</evidence>
<evidence type="ECO:0000259" key="2">
    <source>
        <dbReference type="Pfam" id="PF13529"/>
    </source>
</evidence>
<dbReference type="Proteomes" id="UP000825072">
    <property type="component" value="Chromosome 1"/>
</dbReference>
<protein>
    <recommendedName>
        <fullName evidence="2">Peptidase C39-like domain-containing protein</fullName>
    </recommendedName>
</protein>